<proteinExistence type="predicted"/>
<name>A0A2P8HS96_CHINA</name>
<dbReference type="EMBL" id="PYAW01000001">
    <property type="protein sequence ID" value="PSL49109.1"/>
    <property type="molecule type" value="Genomic_DNA"/>
</dbReference>
<evidence type="ECO:0000313" key="1">
    <source>
        <dbReference type="EMBL" id="PSL49109.1"/>
    </source>
</evidence>
<reference evidence="1 2" key="1">
    <citation type="submission" date="2018-03" db="EMBL/GenBank/DDBJ databases">
        <title>Genomic Encyclopedia of Archaeal and Bacterial Type Strains, Phase II (KMG-II): from individual species to whole genera.</title>
        <authorList>
            <person name="Goeker M."/>
        </authorList>
    </citation>
    <scope>NUCLEOTIDE SEQUENCE [LARGE SCALE GENOMIC DNA]</scope>
    <source>
        <strain evidence="1 2">DSM 24859</strain>
    </source>
</reference>
<organism evidence="1 2">
    <name type="scientific">Chitinophaga niastensis</name>
    <dbReference type="NCBI Taxonomy" id="536980"/>
    <lineage>
        <taxon>Bacteria</taxon>
        <taxon>Pseudomonadati</taxon>
        <taxon>Bacteroidota</taxon>
        <taxon>Chitinophagia</taxon>
        <taxon>Chitinophagales</taxon>
        <taxon>Chitinophagaceae</taxon>
        <taxon>Chitinophaga</taxon>
    </lineage>
</organism>
<accession>A0A2P8HS96</accession>
<evidence type="ECO:0000313" key="2">
    <source>
        <dbReference type="Proteomes" id="UP000240971"/>
    </source>
</evidence>
<sequence>MSKEPINVLLDIHTKLSSFPVLFREKVCEECNWSTPTFYRKMRGKDKPNPKEKGKITPALSNAEKQKIIEIMEEVYASGGEYMEKYRKVSAK</sequence>
<comment type="caution">
    <text evidence="1">The sequence shown here is derived from an EMBL/GenBank/DDBJ whole genome shotgun (WGS) entry which is preliminary data.</text>
</comment>
<gene>
    <name evidence="1" type="ORF">CLV51_101439</name>
</gene>
<dbReference type="RefSeq" id="WP_106526369.1">
    <property type="nucleotide sequence ID" value="NZ_PYAW01000001.1"/>
</dbReference>
<dbReference type="Proteomes" id="UP000240971">
    <property type="component" value="Unassembled WGS sequence"/>
</dbReference>
<protein>
    <submittedName>
        <fullName evidence="1">Uncharacterized protein</fullName>
    </submittedName>
</protein>
<keyword evidence="2" id="KW-1185">Reference proteome</keyword>
<dbReference type="AlphaFoldDB" id="A0A2P8HS96"/>
<dbReference type="OrthoDB" id="672834at2"/>